<keyword evidence="5 6" id="KW-0472">Membrane</keyword>
<gene>
    <name evidence="7" type="ORF">FHS92_002815</name>
</gene>
<feature type="transmembrane region" description="Helical" evidence="6">
    <location>
        <begin position="30"/>
        <end position="49"/>
    </location>
</feature>
<feature type="transmembrane region" description="Helical" evidence="6">
    <location>
        <begin position="245"/>
        <end position="267"/>
    </location>
</feature>
<dbReference type="AlphaFoldDB" id="A0A841J937"/>
<dbReference type="Pfam" id="PF01594">
    <property type="entry name" value="AI-2E_transport"/>
    <property type="match status" value="1"/>
</dbReference>
<dbReference type="RefSeq" id="WP_184081369.1">
    <property type="nucleotide sequence ID" value="NZ_JACIJP010000005.1"/>
</dbReference>
<accession>A0A841J937</accession>
<evidence type="ECO:0000256" key="6">
    <source>
        <dbReference type="SAM" id="Phobius"/>
    </source>
</evidence>
<evidence type="ECO:0000313" key="7">
    <source>
        <dbReference type="EMBL" id="MBB6125058.1"/>
    </source>
</evidence>
<evidence type="ECO:0000256" key="5">
    <source>
        <dbReference type="ARBA" id="ARBA00023136"/>
    </source>
</evidence>
<dbReference type="PANTHER" id="PTHR21716">
    <property type="entry name" value="TRANSMEMBRANE PROTEIN"/>
    <property type="match status" value="1"/>
</dbReference>
<dbReference type="GO" id="GO:0016020">
    <property type="term" value="C:membrane"/>
    <property type="evidence" value="ECO:0007669"/>
    <property type="project" value="UniProtKB-SubCell"/>
</dbReference>
<evidence type="ECO:0000256" key="1">
    <source>
        <dbReference type="ARBA" id="ARBA00004141"/>
    </source>
</evidence>
<proteinExistence type="inferred from homology"/>
<dbReference type="InterPro" id="IPR002549">
    <property type="entry name" value="AI-2E-like"/>
</dbReference>
<dbReference type="EMBL" id="JACIJP010000005">
    <property type="protein sequence ID" value="MBB6125058.1"/>
    <property type="molecule type" value="Genomic_DNA"/>
</dbReference>
<feature type="transmembrane region" description="Helical" evidence="6">
    <location>
        <begin position="316"/>
        <end position="338"/>
    </location>
</feature>
<feature type="transmembrane region" description="Helical" evidence="6">
    <location>
        <begin position="214"/>
        <end position="239"/>
    </location>
</feature>
<feature type="transmembrane region" description="Helical" evidence="6">
    <location>
        <begin position="274"/>
        <end position="296"/>
    </location>
</feature>
<dbReference type="PANTHER" id="PTHR21716:SF4">
    <property type="entry name" value="TRANSMEMBRANE PROTEIN 245"/>
    <property type="match status" value="1"/>
</dbReference>
<organism evidence="7 8">
    <name type="scientific">Sphingobium subterraneum</name>
    <dbReference type="NCBI Taxonomy" id="627688"/>
    <lineage>
        <taxon>Bacteria</taxon>
        <taxon>Pseudomonadati</taxon>
        <taxon>Pseudomonadota</taxon>
        <taxon>Alphaproteobacteria</taxon>
        <taxon>Sphingomonadales</taxon>
        <taxon>Sphingomonadaceae</taxon>
        <taxon>Sphingobium</taxon>
    </lineage>
</organism>
<feature type="transmembrane region" description="Helical" evidence="6">
    <location>
        <begin position="7"/>
        <end position="24"/>
    </location>
</feature>
<sequence>MQRLQNRSFAVFTLAVTLLFAWILQPFFGAILWGVVAAILFAPVNERLLRRWPRRRNLATGATLLLIVALVIVPTMVLGMALLREATWVYTQIRSGEIDFGHYFLQVQAALPQWAHIALERFGLTDYDAIRSRLNSGLASSFQLLAAHAFNFGQSTLSFFLSLGVMLYLTFFLLRDGKALAARLETMVPLAADRRQAILEKFVTVVQATIKGSIIVAIVQGIIGGVVFWALGVHAALLWGVSMGLFSLLPAIGTGLVWVPVALYLLLTGAVWKGAVLVFCGLFVIGMVDNVLRPILVGRDTRLPDYVVLISTLGGLEVFGFNGFIIGPVVAALFIAVWQILAKEGEKPAAALND</sequence>
<keyword evidence="8" id="KW-1185">Reference proteome</keyword>
<dbReference type="Proteomes" id="UP000552700">
    <property type="component" value="Unassembled WGS sequence"/>
</dbReference>
<feature type="transmembrane region" description="Helical" evidence="6">
    <location>
        <begin position="157"/>
        <end position="174"/>
    </location>
</feature>
<feature type="transmembrane region" description="Helical" evidence="6">
    <location>
        <begin position="61"/>
        <end position="83"/>
    </location>
</feature>
<comment type="caution">
    <text evidence="7">The sequence shown here is derived from an EMBL/GenBank/DDBJ whole genome shotgun (WGS) entry which is preliminary data.</text>
</comment>
<evidence type="ECO:0000313" key="8">
    <source>
        <dbReference type="Proteomes" id="UP000552700"/>
    </source>
</evidence>
<keyword evidence="4 6" id="KW-1133">Transmembrane helix</keyword>
<evidence type="ECO:0000256" key="3">
    <source>
        <dbReference type="ARBA" id="ARBA00022692"/>
    </source>
</evidence>
<comment type="similarity">
    <text evidence="2">Belongs to the autoinducer-2 exporter (AI-2E) (TC 2.A.86) family.</text>
</comment>
<evidence type="ECO:0000256" key="2">
    <source>
        <dbReference type="ARBA" id="ARBA00009773"/>
    </source>
</evidence>
<name>A0A841J937_9SPHN</name>
<evidence type="ECO:0000256" key="4">
    <source>
        <dbReference type="ARBA" id="ARBA00022989"/>
    </source>
</evidence>
<protein>
    <submittedName>
        <fullName evidence="7">Putative PurR-regulated permease PerM</fullName>
    </submittedName>
</protein>
<keyword evidence="3 6" id="KW-0812">Transmembrane</keyword>
<reference evidence="7 8" key="1">
    <citation type="submission" date="2020-08" db="EMBL/GenBank/DDBJ databases">
        <title>Genomic Encyclopedia of Type Strains, Phase IV (KMG-IV): sequencing the most valuable type-strain genomes for metagenomic binning, comparative biology and taxonomic classification.</title>
        <authorList>
            <person name="Goeker M."/>
        </authorList>
    </citation>
    <scope>NUCLEOTIDE SEQUENCE [LARGE SCALE GENOMIC DNA]</scope>
    <source>
        <strain evidence="7 8">DSM 102255</strain>
    </source>
</reference>
<comment type="subcellular location">
    <subcellularLocation>
        <location evidence="1">Membrane</location>
        <topology evidence="1">Multi-pass membrane protein</topology>
    </subcellularLocation>
</comment>